<keyword evidence="4" id="KW-0255">Endonuclease</keyword>
<comment type="caution">
    <text evidence="9">The sequence shown here is derived from an EMBL/GenBank/DDBJ whole genome shotgun (WGS) entry which is preliminary data.</text>
</comment>
<organism evidence="9 10">
    <name type="scientific">Dryococelus australis</name>
    <dbReference type="NCBI Taxonomy" id="614101"/>
    <lineage>
        <taxon>Eukaryota</taxon>
        <taxon>Metazoa</taxon>
        <taxon>Ecdysozoa</taxon>
        <taxon>Arthropoda</taxon>
        <taxon>Hexapoda</taxon>
        <taxon>Insecta</taxon>
        <taxon>Pterygota</taxon>
        <taxon>Neoptera</taxon>
        <taxon>Polyneoptera</taxon>
        <taxon>Phasmatodea</taxon>
        <taxon>Verophasmatodea</taxon>
        <taxon>Anareolatae</taxon>
        <taxon>Phasmatidae</taxon>
        <taxon>Eurycanthinae</taxon>
        <taxon>Dryococelus</taxon>
    </lineage>
</organism>
<feature type="chain" id="PRO_5045593150" description="Reverse transcriptase RNase H-like domain-containing protein" evidence="7">
    <location>
        <begin position="17"/>
        <end position="274"/>
    </location>
</feature>
<reference evidence="9 10" key="1">
    <citation type="submission" date="2023-02" db="EMBL/GenBank/DDBJ databases">
        <title>LHISI_Scaffold_Assembly.</title>
        <authorList>
            <person name="Stuart O.P."/>
            <person name="Cleave R."/>
            <person name="Magrath M.J.L."/>
            <person name="Mikheyev A.S."/>
        </authorList>
    </citation>
    <scope>NUCLEOTIDE SEQUENCE [LARGE SCALE GENOMIC DNA]</scope>
    <source>
        <strain evidence="9">Daus_M_001</strain>
        <tissue evidence="9">Leg muscle</tissue>
    </source>
</reference>
<name>A0ABQ9I9U7_9NEOP</name>
<dbReference type="Pfam" id="PF17917">
    <property type="entry name" value="RT_RNaseH"/>
    <property type="match status" value="1"/>
</dbReference>
<dbReference type="InterPro" id="IPR043502">
    <property type="entry name" value="DNA/RNA_pol_sf"/>
</dbReference>
<keyword evidence="3" id="KW-0540">Nuclease</keyword>
<dbReference type="PANTHER" id="PTHR37984">
    <property type="entry name" value="PROTEIN CBG26694"/>
    <property type="match status" value="1"/>
</dbReference>
<evidence type="ECO:0000256" key="1">
    <source>
        <dbReference type="ARBA" id="ARBA00022679"/>
    </source>
</evidence>
<evidence type="ECO:0000313" key="9">
    <source>
        <dbReference type="EMBL" id="KAJ8893242.1"/>
    </source>
</evidence>
<feature type="signal peptide" evidence="7">
    <location>
        <begin position="1"/>
        <end position="16"/>
    </location>
</feature>
<dbReference type="Proteomes" id="UP001159363">
    <property type="component" value="Chromosome 2"/>
</dbReference>
<evidence type="ECO:0000256" key="4">
    <source>
        <dbReference type="ARBA" id="ARBA00022759"/>
    </source>
</evidence>
<gene>
    <name evidence="9" type="ORF">PR048_005831</name>
</gene>
<dbReference type="Gene3D" id="1.10.340.70">
    <property type="match status" value="1"/>
</dbReference>
<proteinExistence type="predicted"/>
<feature type="domain" description="Reverse transcriptase RNase H-like" evidence="8">
    <location>
        <begin position="49"/>
        <end position="151"/>
    </location>
</feature>
<keyword evidence="2" id="KW-0548">Nucleotidyltransferase</keyword>
<dbReference type="InterPro" id="IPR041373">
    <property type="entry name" value="RT_RNaseH"/>
</dbReference>
<dbReference type="SUPFAM" id="SSF56672">
    <property type="entry name" value="DNA/RNA polymerases"/>
    <property type="match status" value="1"/>
</dbReference>
<evidence type="ECO:0000256" key="3">
    <source>
        <dbReference type="ARBA" id="ARBA00022722"/>
    </source>
</evidence>
<dbReference type="PANTHER" id="PTHR37984:SF5">
    <property type="entry name" value="PROTEIN NYNRIN-LIKE"/>
    <property type="match status" value="1"/>
</dbReference>
<sequence length="274" mass="31762">MSFLGMLGYFLWFIDGYVEMCASLNRLKKKDVALLWGYFASSCGSSPRFSRRFTLQVDAFSGALGGVLLQDQGNAMQPVTYASRALNFCEQQLSPFEKEALSCFFFVWRGGGRGEFSIYIEHEKQQALTWLHSHPKQVENLRRCIAKLNNYWFSIIHTIGKDNGIMCENGYNSEMNTVEFCVMIKAMPEIFLDFKGCQGEDEECEERRKATVLRKTLKYLLDIDLIYMRDMFKSMKVFVPKKTRSLLLKYFHSPPRSGHMGRAKTKSQIKHEMF</sequence>
<evidence type="ECO:0000313" key="10">
    <source>
        <dbReference type="Proteomes" id="UP001159363"/>
    </source>
</evidence>
<evidence type="ECO:0000259" key="8">
    <source>
        <dbReference type="Pfam" id="PF17917"/>
    </source>
</evidence>
<accession>A0ABQ9I9U7</accession>
<keyword evidence="1" id="KW-0808">Transferase</keyword>
<evidence type="ECO:0000256" key="7">
    <source>
        <dbReference type="SAM" id="SignalP"/>
    </source>
</evidence>
<evidence type="ECO:0000256" key="2">
    <source>
        <dbReference type="ARBA" id="ARBA00022695"/>
    </source>
</evidence>
<dbReference type="InterPro" id="IPR050951">
    <property type="entry name" value="Retrovirus_Pol_polyprotein"/>
</dbReference>
<evidence type="ECO:0000256" key="6">
    <source>
        <dbReference type="ARBA" id="ARBA00022918"/>
    </source>
</evidence>
<keyword evidence="5" id="KW-0378">Hydrolase</keyword>
<keyword evidence="10" id="KW-1185">Reference proteome</keyword>
<keyword evidence="6" id="KW-0695">RNA-directed DNA polymerase</keyword>
<dbReference type="Gene3D" id="3.10.20.370">
    <property type="match status" value="1"/>
</dbReference>
<dbReference type="EMBL" id="JARBHB010000002">
    <property type="protein sequence ID" value="KAJ8893242.1"/>
    <property type="molecule type" value="Genomic_DNA"/>
</dbReference>
<evidence type="ECO:0000256" key="5">
    <source>
        <dbReference type="ARBA" id="ARBA00022801"/>
    </source>
</evidence>
<protein>
    <recommendedName>
        <fullName evidence="8">Reverse transcriptase RNase H-like domain-containing protein</fullName>
    </recommendedName>
</protein>
<keyword evidence="7" id="KW-0732">Signal</keyword>